<evidence type="ECO:0000313" key="3">
    <source>
        <dbReference type="Proteomes" id="UP000676951"/>
    </source>
</evidence>
<dbReference type="EMBL" id="CP076136">
    <property type="protein sequence ID" value="QWG22476.1"/>
    <property type="molecule type" value="Genomic_DNA"/>
</dbReference>
<keyword evidence="1" id="KW-0812">Transmembrane</keyword>
<evidence type="ECO:0000313" key="2">
    <source>
        <dbReference type="EMBL" id="QWG22476.1"/>
    </source>
</evidence>
<feature type="transmembrane region" description="Helical" evidence="1">
    <location>
        <begin position="89"/>
        <end position="106"/>
    </location>
</feature>
<feature type="transmembrane region" description="Helical" evidence="1">
    <location>
        <begin position="200"/>
        <end position="218"/>
    </location>
</feature>
<sequence length="501" mass="54993">MSIATAPDLEIAPARPRLTPLVAATACIALADWLFYGWPIGISLALFLVVLGGVAVAGNEVQAARGIQVVMTAVFVAGLLPLIEGVNALSATVATLATALFVILITDREPSSWQRNLFEAATIPFRGPFQLAVDLFRSLQSMNGHLPQWLGAASLVGWIIPLAACLVFFSLFASANPLIEYRLNQIDLRAIFSFLDPRRVVFWILTVCAIWPLILRRFRWPSRQTEPRATVVSEPSDLDHLFGVQAVTRSLILFNALFALQSGLDLTYLWGGASLPDGMSHAEYAHRGAYPLIVTALLAAGFVLIAMRPGGPAEHSRLIRPLVLAWIGQNILLVISSIFRLDLYVAAYSLTYLRIAAFIWMILVATGLLLILIQIVLKKPNSWLLAANAVSLALVLYGCCFINVPRLVACYNIHSRDNGGTAPNLDLRYLASLGPQALPCVEASMNKIPGLWSIARDTRHNYEIQRLSANWRGFGFRTWRLDRYLANNPYIAQKPLDGGKG</sequence>
<gene>
    <name evidence="2" type="ORF">KMZ93_21300</name>
</gene>
<protein>
    <submittedName>
        <fullName evidence="2">DUF4173 domain-containing protein</fullName>
    </submittedName>
</protein>
<dbReference type="RefSeq" id="WP_215603245.1">
    <property type="nucleotide sequence ID" value="NZ_CP076136.1"/>
</dbReference>
<accession>A0A975NXI0</accession>
<dbReference type="Proteomes" id="UP000676951">
    <property type="component" value="Chromosome"/>
</dbReference>
<feature type="transmembrane region" description="Helical" evidence="1">
    <location>
        <begin position="251"/>
        <end position="270"/>
    </location>
</feature>
<dbReference type="Pfam" id="PF13687">
    <property type="entry name" value="DUF4153"/>
    <property type="match status" value="1"/>
</dbReference>
<feature type="transmembrane region" description="Helical" evidence="1">
    <location>
        <begin position="290"/>
        <end position="307"/>
    </location>
</feature>
<organism evidence="2 3">
    <name type="scientific">Bradyrhizobium sediminis</name>
    <dbReference type="NCBI Taxonomy" id="2840469"/>
    <lineage>
        <taxon>Bacteria</taxon>
        <taxon>Pseudomonadati</taxon>
        <taxon>Pseudomonadota</taxon>
        <taxon>Alphaproteobacteria</taxon>
        <taxon>Hyphomicrobiales</taxon>
        <taxon>Nitrobacteraceae</taxon>
        <taxon>Bradyrhizobium</taxon>
    </lineage>
</organism>
<keyword evidence="3" id="KW-1185">Reference proteome</keyword>
<dbReference type="AlphaFoldDB" id="A0A975NXI0"/>
<keyword evidence="1" id="KW-1133">Transmembrane helix</keyword>
<feature type="transmembrane region" description="Helical" evidence="1">
    <location>
        <begin position="351"/>
        <end position="376"/>
    </location>
</feature>
<keyword evidence="1" id="KW-0472">Membrane</keyword>
<feature type="transmembrane region" description="Helical" evidence="1">
    <location>
        <begin position="319"/>
        <end position="339"/>
    </location>
</feature>
<dbReference type="InterPro" id="IPR025291">
    <property type="entry name" value="DUF4153"/>
</dbReference>
<evidence type="ECO:0000256" key="1">
    <source>
        <dbReference type="SAM" id="Phobius"/>
    </source>
</evidence>
<feature type="transmembrane region" description="Helical" evidence="1">
    <location>
        <begin position="149"/>
        <end position="173"/>
    </location>
</feature>
<feature type="transmembrane region" description="Helical" evidence="1">
    <location>
        <begin position="42"/>
        <end position="59"/>
    </location>
</feature>
<feature type="transmembrane region" description="Helical" evidence="1">
    <location>
        <begin position="383"/>
        <end position="404"/>
    </location>
</feature>
<name>A0A975NXI0_9BRAD</name>
<proteinExistence type="predicted"/>
<feature type="transmembrane region" description="Helical" evidence="1">
    <location>
        <begin position="66"/>
        <end position="83"/>
    </location>
</feature>
<reference evidence="2 3" key="1">
    <citation type="submission" date="2021-06" db="EMBL/GenBank/DDBJ databases">
        <title>Bradyrhizobium sp. S2-11-4 Genome sequencing.</title>
        <authorList>
            <person name="Jin L."/>
        </authorList>
    </citation>
    <scope>NUCLEOTIDE SEQUENCE [LARGE SCALE GENOMIC DNA]</scope>
    <source>
        <strain evidence="2 3">S2-11-4</strain>
    </source>
</reference>